<evidence type="ECO:0000256" key="1">
    <source>
        <dbReference type="SAM" id="MobiDB-lite"/>
    </source>
</evidence>
<name>A0A9D0YT38_9FIRM</name>
<feature type="region of interest" description="Disordered" evidence="1">
    <location>
        <begin position="1"/>
        <end position="22"/>
    </location>
</feature>
<reference evidence="4" key="1">
    <citation type="submission" date="2020-10" db="EMBL/GenBank/DDBJ databases">
        <authorList>
            <person name="Gilroy R."/>
        </authorList>
    </citation>
    <scope>NUCLEOTIDE SEQUENCE</scope>
    <source>
        <strain evidence="4">ChiGjej2B2-12916</strain>
    </source>
</reference>
<organism evidence="4 5">
    <name type="scientific">Candidatus Enterenecus faecium</name>
    <dbReference type="NCBI Taxonomy" id="2840780"/>
    <lineage>
        <taxon>Bacteria</taxon>
        <taxon>Bacillati</taxon>
        <taxon>Bacillota</taxon>
        <taxon>Clostridia</taxon>
        <taxon>Eubacteriales</taxon>
        <taxon>Candidatus Enterenecus</taxon>
    </lineage>
</organism>
<feature type="transmembrane region" description="Helical" evidence="2">
    <location>
        <begin position="100"/>
        <end position="118"/>
    </location>
</feature>
<dbReference type="EMBL" id="DVFO01000011">
    <property type="protein sequence ID" value="HIQ60268.1"/>
    <property type="molecule type" value="Genomic_DNA"/>
</dbReference>
<keyword evidence="2" id="KW-0812">Transmembrane</keyword>
<evidence type="ECO:0000259" key="3">
    <source>
        <dbReference type="Pfam" id="PF14285"/>
    </source>
</evidence>
<dbReference type="InterPro" id="IPR025377">
    <property type="entry name" value="DUF4367"/>
</dbReference>
<comment type="caution">
    <text evidence="4">The sequence shown here is derived from an EMBL/GenBank/DDBJ whole genome shotgun (WGS) entry which is preliminary data.</text>
</comment>
<gene>
    <name evidence="4" type="ORF">IAD31_01505</name>
</gene>
<protein>
    <submittedName>
        <fullName evidence="4">DUF4367 domain-containing protein</fullName>
    </submittedName>
</protein>
<evidence type="ECO:0000313" key="5">
    <source>
        <dbReference type="Proteomes" id="UP000886879"/>
    </source>
</evidence>
<evidence type="ECO:0000256" key="2">
    <source>
        <dbReference type="SAM" id="Phobius"/>
    </source>
</evidence>
<sequence length="284" mass="32042">MAEYDGRIRRLHPVPNRSELERLSPEELAQAMEQTLDQMTEDTYDQAVMDAYLDALDAKTPMPEAPDVEESYGQFQSMLSQAMPKEEPSKPRQRGSVLRMSLRVALAAAFLFGCLMMAQAGGVDVFGAVARWTDDAFYLETQKDHTAVQSCVPYQENYESAGLDAAYMPTWIPDGYSVGEIEVDELTTWTYFYIPLNNSNGSILHFCINIQTDSQPPATQVYEKDDRPVQQYQINGKTVYLFHNLDIMAAVCQDETVTYSLYGDFSEDMVLQFFNSIPSISSNS</sequence>
<dbReference type="Pfam" id="PF14285">
    <property type="entry name" value="DUF4367"/>
    <property type="match status" value="1"/>
</dbReference>
<keyword evidence="2" id="KW-0472">Membrane</keyword>
<accession>A0A9D0YT38</accession>
<dbReference type="Proteomes" id="UP000886879">
    <property type="component" value="Unassembled WGS sequence"/>
</dbReference>
<dbReference type="AlphaFoldDB" id="A0A9D0YT38"/>
<reference evidence="4" key="2">
    <citation type="journal article" date="2021" name="PeerJ">
        <title>Extensive microbial diversity within the chicken gut microbiome revealed by metagenomics and culture.</title>
        <authorList>
            <person name="Gilroy R."/>
            <person name="Ravi A."/>
            <person name="Getino M."/>
            <person name="Pursley I."/>
            <person name="Horton D.L."/>
            <person name="Alikhan N.F."/>
            <person name="Baker D."/>
            <person name="Gharbi K."/>
            <person name="Hall N."/>
            <person name="Watson M."/>
            <person name="Adriaenssens E.M."/>
            <person name="Foster-Nyarko E."/>
            <person name="Jarju S."/>
            <person name="Secka A."/>
            <person name="Antonio M."/>
            <person name="Oren A."/>
            <person name="Chaudhuri R.R."/>
            <person name="La Ragione R."/>
            <person name="Hildebrand F."/>
            <person name="Pallen M.J."/>
        </authorList>
    </citation>
    <scope>NUCLEOTIDE SEQUENCE</scope>
    <source>
        <strain evidence="4">ChiGjej2B2-12916</strain>
    </source>
</reference>
<keyword evidence="2" id="KW-1133">Transmembrane helix</keyword>
<evidence type="ECO:0000313" key="4">
    <source>
        <dbReference type="EMBL" id="HIQ60268.1"/>
    </source>
</evidence>
<feature type="domain" description="DUF4367" evidence="3">
    <location>
        <begin position="167"/>
        <end position="277"/>
    </location>
</feature>
<proteinExistence type="predicted"/>